<gene>
    <name evidence="1" type="ORF">IEO70_07470</name>
</gene>
<reference evidence="1" key="1">
    <citation type="submission" date="2020-09" db="EMBL/GenBank/DDBJ databases">
        <title>Bacillus faecalis sp. nov., a moderately halophilic bacterium isolated from cow faeces.</title>
        <authorList>
            <person name="Jiang L."/>
            <person name="Lee J."/>
        </authorList>
    </citation>
    <scope>NUCLEOTIDE SEQUENCE</scope>
    <source>
        <strain evidence="1">AGMB 02131</strain>
    </source>
</reference>
<sequence>MKKDTYNIASLSRDSLQQVQSLEKQLPKETGEELILIAYEEEHHQLKS</sequence>
<dbReference type="Proteomes" id="UP000602076">
    <property type="component" value="Unassembled WGS sequence"/>
</dbReference>
<proteinExistence type="predicted"/>
<keyword evidence="2" id="KW-1185">Reference proteome</keyword>
<accession>A0A927HC98</accession>
<evidence type="ECO:0000313" key="1">
    <source>
        <dbReference type="EMBL" id="MBD3108203.1"/>
    </source>
</evidence>
<organism evidence="1 2">
    <name type="scientific">Peribacillus faecalis</name>
    <dbReference type="NCBI Taxonomy" id="2772559"/>
    <lineage>
        <taxon>Bacteria</taxon>
        <taxon>Bacillati</taxon>
        <taxon>Bacillota</taxon>
        <taxon>Bacilli</taxon>
        <taxon>Bacillales</taxon>
        <taxon>Bacillaceae</taxon>
        <taxon>Peribacillus</taxon>
    </lineage>
</organism>
<dbReference type="AlphaFoldDB" id="A0A927HC98"/>
<comment type="caution">
    <text evidence="1">The sequence shown here is derived from an EMBL/GenBank/DDBJ whole genome shotgun (WGS) entry which is preliminary data.</text>
</comment>
<name>A0A927HC98_9BACI</name>
<protein>
    <submittedName>
        <fullName evidence="1">Uncharacterized protein</fullName>
    </submittedName>
</protein>
<dbReference type="RefSeq" id="WP_190997737.1">
    <property type="nucleotide sequence ID" value="NZ_JACXSI010000014.1"/>
</dbReference>
<evidence type="ECO:0000313" key="2">
    <source>
        <dbReference type="Proteomes" id="UP000602076"/>
    </source>
</evidence>
<dbReference type="EMBL" id="JACXSI010000014">
    <property type="protein sequence ID" value="MBD3108203.1"/>
    <property type="molecule type" value="Genomic_DNA"/>
</dbReference>